<keyword evidence="6" id="KW-0963">Cytoplasm</keyword>
<feature type="binding site" evidence="6">
    <location>
        <position position="107"/>
    </location>
    <ligand>
        <name>S-adenosyl-L-methionine</name>
        <dbReference type="ChEBI" id="CHEBI:59789"/>
    </ligand>
</feature>
<evidence type="ECO:0000313" key="8">
    <source>
        <dbReference type="Proteomes" id="UP000001887"/>
    </source>
</evidence>
<name>D2R8T2_PIRSD</name>
<accession>D2R8T2</accession>
<dbReference type="HAMAP" id="MF_01007">
    <property type="entry name" value="16SrRNA_methyltr_H"/>
    <property type="match status" value="1"/>
</dbReference>
<dbReference type="GO" id="GO:0005737">
    <property type="term" value="C:cytoplasm"/>
    <property type="evidence" value="ECO:0007669"/>
    <property type="project" value="UniProtKB-SubCell"/>
</dbReference>
<sequence>MSDSSSPTDQASPATTQPIHVSVMPREIIEWLRPSAGSILLDGTLGAGGHTRLLAEAIDAAENLAKSTGNTQFSPGYVLSSDRDEAALARAEVHLKGLPVKLVHANFCELPSVLEELGVTGVQGCVLDLGLSSDQLADDARGFSFDATGELDLRFDTSTGDPAWKLLEKLREEEIANIIYQFGEERLSRRIARKICEQRIIKPIRTADELARIVRRCVPRGDGKIDPATRTFQALRIAVNGELDALKKALEKIPECLAPGGRLAIISFHSLEDRLVKEAFRSDLRLNNLTKKPLTALDDELASNPRSRSAKLRVAERV</sequence>
<dbReference type="SUPFAM" id="SSF81799">
    <property type="entry name" value="Putative methyltransferase TM0872, insert domain"/>
    <property type="match status" value="1"/>
</dbReference>
<keyword evidence="4 6" id="KW-0808">Transferase</keyword>
<feature type="binding site" evidence="6">
    <location>
        <position position="128"/>
    </location>
    <ligand>
        <name>S-adenosyl-L-methionine</name>
        <dbReference type="ChEBI" id="CHEBI:59789"/>
    </ligand>
</feature>
<evidence type="ECO:0000256" key="1">
    <source>
        <dbReference type="ARBA" id="ARBA00010396"/>
    </source>
</evidence>
<dbReference type="GO" id="GO:0070475">
    <property type="term" value="P:rRNA base methylation"/>
    <property type="evidence" value="ECO:0007669"/>
    <property type="project" value="UniProtKB-UniRule"/>
</dbReference>
<feature type="binding site" evidence="6">
    <location>
        <begin position="48"/>
        <end position="50"/>
    </location>
    <ligand>
        <name>S-adenosyl-L-methionine</name>
        <dbReference type="ChEBI" id="CHEBI:59789"/>
    </ligand>
</feature>
<feature type="binding site" evidence="6">
    <location>
        <position position="82"/>
    </location>
    <ligand>
        <name>S-adenosyl-L-methionine</name>
        <dbReference type="ChEBI" id="CHEBI:59789"/>
    </ligand>
</feature>
<evidence type="ECO:0000313" key="7">
    <source>
        <dbReference type="EMBL" id="ADB17623.1"/>
    </source>
</evidence>
<evidence type="ECO:0000256" key="2">
    <source>
        <dbReference type="ARBA" id="ARBA00022552"/>
    </source>
</evidence>
<dbReference type="STRING" id="530564.Psta_2958"/>
<dbReference type="Pfam" id="PF01795">
    <property type="entry name" value="Methyltransf_5"/>
    <property type="match status" value="1"/>
</dbReference>
<dbReference type="KEGG" id="psl:Psta_2958"/>
<evidence type="ECO:0000256" key="4">
    <source>
        <dbReference type="ARBA" id="ARBA00022679"/>
    </source>
</evidence>
<comment type="similarity">
    <text evidence="1 6">Belongs to the methyltransferase superfamily. RsmH family.</text>
</comment>
<dbReference type="EC" id="2.1.1.199" evidence="6"/>
<dbReference type="InterPro" id="IPR023397">
    <property type="entry name" value="SAM-dep_MeTrfase_MraW_recog"/>
</dbReference>
<comment type="subcellular location">
    <subcellularLocation>
        <location evidence="6">Cytoplasm</location>
    </subcellularLocation>
</comment>
<dbReference type="Gene3D" id="1.10.150.170">
    <property type="entry name" value="Putative methyltransferase TM0872, insert domain"/>
    <property type="match status" value="1"/>
</dbReference>
<keyword evidence="2 6" id="KW-0698">rRNA processing</keyword>
<comment type="catalytic activity">
    <reaction evidence="6">
        <text>cytidine(1402) in 16S rRNA + S-adenosyl-L-methionine = N(4)-methylcytidine(1402) in 16S rRNA + S-adenosyl-L-homocysteine + H(+)</text>
        <dbReference type="Rhea" id="RHEA:42928"/>
        <dbReference type="Rhea" id="RHEA-COMP:10286"/>
        <dbReference type="Rhea" id="RHEA-COMP:10287"/>
        <dbReference type="ChEBI" id="CHEBI:15378"/>
        <dbReference type="ChEBI" id="CHEBI:57856"/>
        <dbReference type="ChEBI" id="CHEBI:59789"/>
        <dbReference type="ChEBI" id="CHEBI:74506"/>
        <dbReference type="ChEBI" id="CHEBI:82748"/>
        <dbReference type="EC" id="2.1.1.199"/>
    </reaction>
</comment>
<evidence type="ECO:0000256" key="3">
    <source>
        <dbReference type="ARBA" id="ARBA00022603"/>
    </source>
</evidence>
<dbReference type="HOGENOM" id="CLU_038422_3_0_0"/>
<dbReference type="PANTHER" id="PTHR11265:SF0">
    <property type="entry name" value="12S RRNA N4-METHYLCYTIDINE METHYLTRANSFERASE"/>
    <property type="match status" value="1"/>
</dbReference>
<dbReference type="InterPro" id="IPR002903">
    <property type="entry name" value="RsmH"/>
</dbReference>
<dbReference type="InterPro" id="IPR029063">
    <property type="entry name" value="SAM-dependent_MTases_sf"/>
</dbReference>
<protein>
    <recommendedName>
        <fullName evidence="6">Ribosomal RNA small subunit methyltransferase H</fullName>
        <ecNumber evidence="6">2.1.1.199</ecNumber>
    </recommendedName>
    <alternativeName>
        <fullName evidence="6">16S rRNA m(4)C1402 methyltransferase</fullName>
    </alternativeName>
    <alternativeName>
        <fullName evidence="6">rRNA (cytosine-N(4)-)-methyltransferase RsmH</fullName>
    </alternativeName>
</protein>
<reference evidence="7 8" key="1">
    <citation type="journal article" date="2009" name="Stand. Genomic Sci.">
        <title>Complete genome sequence of Pirellula staleyi type strain (ATCC 27377).</title>
        <authorList>
            <person name="Clum A."/>
            <person name="Tindall B.J."/>
            <person name="Sikorski J."/>
            <person name="Ivanova N."/>
            <person name="Mavrommatis K."/>
            <person name="Lucas S."/>
            <person name="Glavina del Rio T."/>
            <person name="Nolan M."/>
            <person name="Chen F."/>
            <person name="Tice H."/>
            <person name="Pitluck S."/>
            <person name="Cheng J.F."/>
            <person name="Chertkov O."/>
            <person name="Brettin T."/>
            <person name="Han C."/>
            <person name="Detter J.C."/>
            <person name="Kuske C."/>
            <person name="Bruce D."/>
            <person name="Goodwin L."/>
            <person name="Ovchinikova G."/>
            <person name="Pati A."/>
            <person name="Mikhailova N."/>
            <person name="Chen A."/>
            <person name="Palaniappan K."/>
            <person name="Land M."/>
            <person name="Hauser L."/>
            <person name="Chang Y.J."/>
            <person name="Jeffries C.D."/>
            <person name="Chain P."/>
            <person name="Rohde M."/>
            <person name="Goker M."/>
            <person name="Bristow J."/>
            <person name="Eisen J.A."/>
            <person name="Markowitz V."/>
            <person name="Hugenholtz P."/>
            <person name="Kyrpides N.C."/>
            <person name="Klenk H.P."/>
            <person name="Lapidus A."/>
        </authorList>
    </citation>
    <scope>NUCLEOTIDE SEQUENCE [LARGE SCALE GENOMIC DNA]</scope>
    <source>
        <strain evidence="8">ATCC 27377 / DSM 6068 / ICPB 4128</strain>
    </source>
</reference>
<feature type="binding site" evidence="6">
    <location>
        <position position="135"/>
    </location>
    <ligand>
        <name>S-adenosyl-L-methionine</name>
        <dbReference type="ChEBI" id="CHEBI:59789"/>
    </ligand>
</feature>
<keyword evidence="3 6" id="KW-0489">Methyltransferase</keyword>
<dbReference type="eggNOG" id="COG0275">
    <property type="taxonomic scope" value="Bacteria"/>
</dbReference>
<dbReference type="EMBL" id="CP001848">
    <property type="protein sequence ID" value="ADB17623.1"/>
    <property type="molecule type" value="Genomic_DNA"/>
</dbReference>
<dbReference type="Proteomes" id="UP000001887">
    <property type="component" value="Chromosome"/>
</dbReference>
<gene>
    <name evidence="6" type="primary">rsmH</name>
    <name evidence="7" type="ordered locus">Psta_2958</name>
</gene>
<comment type="function">
    <text evidence="6">Specifically methylates the N4 position of cytidine in position 1402 (C1402) of 16S rRNA.</text>
</comment>
<keyword evidence="8" id="KW-1185">Reference proteome</keyword>
<dbReference type="NCBIfam" id="TIGR00006">
    <property type="entry name" value="16S rRNA (cytosine(1402)-N(4))-methyltransferase RsmH"/>
    <property type="match status" value="1"/>
</dbReference>
<evidence type="ECO:0000256" key="6">
    <source>
        <dbReference type="HAMAP-Rule" id="MF_01007"/>
    </source>
</evidence>
<dbReference type="SUPFAM" id="SSF53335">
    <property type="entry name" value="S-adenosyl-L-methionine-dependent methyltransferases"/>
    <property type="match status" value="1"/>
</dbReference>
<evidence type="ECO:0000256" key="5">
    <source>
        <dbReference type="ARBA" id="ARBA00022691"/>
    </source>
</evidence>
<dbReference type="PIRSF" id="PIRSF004486">
    <property type="entry name" value="MraW"/>
    <property type="match status" value="1"/>
</dbReference>
<keyword evidence="5 6" id="KW-0949">S-adenosyl-L-methionine</keyword>
<proteinExistence type="inferred from homology"/>
<dbReference type="GO" id="GO:0071424">
    <property type="term" value="F:rRNA (cytosine-N4-)-methyltransferase activity"/>
    <property type="evidence" value="ECO:0007669"/>
    <property type="project" value="UniProtKB-UniRule"/>
</dbReference>
<organism evidence="7 8">
    <name type="scientific">Pirellula staleyi (strain ATCC 27377 / DSM 6068 / ICPB 4128)</name>
    <name type="common">Pirella staleyi</name>
    <dbReference type="NCBI Taxonomy" id="530564"/>
    <lineage>
        <taxon>Bacteria</taxon>
        <taxon>Pseudomonadati</taxon>
        <taxon>Planctomycetota</taxon>
        <taxon>Planctomycetia</taxon>
        <taxon>Pirellulales</taxon>
        <taxon>Pirellulaceae</taxon>
        <taxon>Pirellula</taxon>
    </lineage>
</organism>
<dbReference type="PANTHER" id="PTHR11265">
    <property type="entry name" value="S-ADENOSYL-METHYLTRANSFERASE MRAW"/>
    <property type="match status" value="1"/>
</dbReference>
<dbReference type="Gene3D" id="3.40.50.150">
    <property type="entry name" value="Vaccinia Virus protein VP39"/>
    <property type="match status" value="1"/>
</dbReference>
<dbReference type="AlphaFoldDB" id="D2R8T2"/>